<keyword evidence="1" id="KW-0732">Signal</keyword>
<reference evidence="3 4" key="1">
    <citation type="submission" date="2012-05" db="EMBL/GenBank/DDBJ databases">
        <authorList>
            <person name="Weinstock G."/>
            <person name="Sodergren E."/>
            <person name="Lobos E.A."/>
            <person name="Fulton L."/>
            <person name="Fulton R."/>
            <person name="Courtney L."/>
            <person name="Fronick C."/>
            <person name="O'Laughlin M."/>
            <person name="Godfrey J."/>
            <person name="Wilson R.M."/>
            <person name="Miner T."/>
            <person name="Farmer C."/>
            <person name="Delehaunty K."/>
            <person name="Cordes M."/>
            <person name="Minx P."/>
            <person name="Tomlinson C."/>
            <person name="Chen J."/>
            <person name="Wollam A."/>
            <person name="Pepin K.H."/>
            <person name="Bhonagiri V."/>
            <person name="Zhang X."/>
            <person name="Suruliraj S."/>
            <person name="Warren W."/>
            <person name="Mitreva M."/>
            <person name="Mardis E.R."/>
            <person name="Wilson R.K."/>
        </authorList>
    </citation>
    <scope>NUCLEOTIDE SEQUENCE [LARGE SCALE GENOMIC DNA]</scope>
    <source>
        <strain evidence="3 4">F0055</strain>
    </source>
</reference>
<dbReference type="InterPro" id="IPR025665">
    <property type="entry name" value="Beta-barrel_OMP_2"/>
</dbReference>
<dbReference type="RefSeq" id="WP_009163169.1">
    <property type="nucleotide sequence ID" value="NZ_KB291007.1"/>
</dbReference>
<accession>L1N6B3</accession>
<gene>
    <name evidence="3" type="ORF">HMPREF9151_01862</name>
</gene>
<keyword evidence="4" id="KW-1185">Reference proteome</keyword>
<protein>
    <recommendedName>
        <fullName evidence="2">Outer membrane protein beta-barrel domain-containing protein</fullName>
    </recommendedName>
</protein>
<evidence type="ECO:0000259" key="2">
    <source>
        <dbReference type="Pfam" id="PF13568"/>
    </source>
</evidence>
<feature type="signal peptide" evidence="1">
    <location>
        <begin position="1"/>
        <end position="20"/>
    </location>
</feature>
<dbReference type="EMBL" id="AMEP01000107">
    <property type="protein sequence ID" value="EKX98907.1"/>
    <property type="molecule type" value="Genomic_DNA"/>
</dbReference>
<proteinExistence type="predicted"/>
<sequence>MKAKWILMVALAAFAQLSNAREKSLTVFVRGGVTESFLLSADNDKLLTGFKVGVGTQISLLKSGRLVLLPTVELAQKGGVITSEYGGTVTMRGLYVHVPLDVALQFRRRKAHYITIALGPYIGYGVGGKIYGSDGMYFYRHIPVDKHYDMFGKEADLQPWDAGLHTMFQYEFNRVLVGASFEMAFKSIFKEEWSAYSNATTPCALSLHIGYRF</sequence>
<feature type="domain" description="Outer membrane protein beta-barrel" evidence="2">
    <location>
        <begin position="14"/>
        <end position="189"/>
    </location>
</feature>
<evidence type="ECO:0000256" key="1">
    <source>
        <dbReference type="SAM" id="SignalP"/>
    </source>
</evidence>
<comment type="caution">
    <text evidence="3">The sequence shown here is derived from an EMBL/GenBank/DDBJ whole genome shotgun (WGS) entry which is preliminary data.</text>
</comment>
<dbReference type="Proteomes" id="UP000010433">
    <property type="component" value="Unassembled WGS sequence"/>
</dbReference>
<evidence type="ECO:0000313" key="4">
    <source>
        <dbReference type="Proteomes" id="UP000010433"/>
    </source>
</evidence>
<evidence type="ECO:0000313" key="3">
    <source>
        <dbReference type="EMBL" id="EKX98907.1"/>
    </source>
</evidence>
<dbReference type="PATRIC" id="fig|1127699.3.peg.1712"/>
<name>L1N6B3_9BACT</name>
<feature type="chain" id="PRO_5003954190" description="Outer membrane protein beta-barrel domain-containing protein" evidence="1">
    <location>
        <begin position="21"/>
        <end position="213"/>
    </location>
</feature>
<dbReference type="Pfam" id="PF13568">
    <property type="entry name" value="OMP_b-brl_2"/>
    <property type="match status" value="1"/>
</dbReference>
<dbReference type="STRING" id="1127699.HMPREF9151_01862"/>
<dbReference type="AlphaFoldDB" id="L1N6B3"/>
<dbReference type="HOGENOM" id="CLU_1234116_0_0_10"/>
<organism evidence="3 4">
    <name type="scientific">Hoylesella saccharolytica F0055</name>
    <dbReference type="NCBI Taxonomy" id="1127699"/>
    <lineage>
        <taxon>Bacteria</taxon>
        <taxon>Pseudomonadati</taxon>
        <taxon>Bacteroidota</taxon>
        <taxon>Bacteroidia</taxon>
        <taxon>Bacteroidales</taxon>
        <taxon>Prevotellaceae</taxon>
        <taxon>Hoylesella</taxon>
    </lineage>
</organism>
<dbReference type="OrthoDB" id="1429208at2"/>